<reference evidence="1" key="1">
    <citation type="journal article" date="2022" name="bioRxiv">
        <title>Sequencing and chromosome-scale assembly of the giantPleurodeles waltlgenome.</title>
        <authorList>
            <person name="Brown T."/>
            <person name="Elewa A."/>
            <person name="Iarovenko S."/>
            <person name="Subramanian E."/>
            <person name="Araus A.J."/>
            <person name="Petzold A."/>
            <person name="Susuki M."/>
            <person name="Suzuki K.-i.T."/>
            <person name="Hayashi T."/>
            <person name="Toyoda A."/>
            <person name="Oliveira C."/>
            <person name="Osipova E."/>
            <person name="Leigh N.D."/>
            <person name="Simon A."/>
            <person name="Yun M.H."/>
        </authorList>
    </citation>
    <scope>NUCLEOTIDE SEQUENCE</scope>
    <source>
        <strain evidence="1">20211129_DDA</strain>
        <tissue evidence="1">Liver</tissue>
    </source>
</reference>
<protein>
    <recommendedName>
        <fullName evidence="3">t-SNARE coiled-coil homology domain-containing protein</fullName>
    </recommendedName>
</protein>
<proteinExistence type="predicted"/>
<dbReference type="Proteomes" id="UP001066276">
    <property type="component" value="Chromosome 3_2"/>
</dbReference>
<organism evidence="1 2">
    <name type="scientific">Pleurodeles waltl</name>
    <name type="common">Iberian ribbed newt</name>
    <dbReference type="NCBI Taxonomy" id="8319"/>
    <lineage>
        <taxon>Eukaryota</taxon>
        <taxon>Metazoa</taxon>
        <taxon>Chordata</taxon>
        <taxon>Craniata</taxon>
        <taxon>Vertebrata</taxon>
        <taxon>Euteleostomi</taxon>
        <taxon>Amphibia</taxon>
        <taxon>Batrachia</taxon>
        <taxon>Caudata</taxon>
        <taxon>Salamandroidea</taxon>
        <taxon>Salamandridae</taxon>
        <taxon>Pleurodelinae</taxon>
        <taxon>Pleurodeles</taxon>
    </lineage>
</organism>
<dbReference type="AlphaFoldDB" id="A0AAV7TV14"/>
<evidence type="ECO:0008006" key="3">
    <source>
        <dbReference type="Google" id="ProtNLM"/>
    </source>
</evidence>
<dbReference type="EMBL" id="JANPWB010000006">
    <property type="protein sequence ID" value="KAJ1180096.1"/>
    <property type="molecule type" value="Genomic_DNA"/>
</dbReference>
<evidence type="ECO:0000313" key="1">
    <source>
        <dbReference type="EMBL" id="KAJ1180096.1"/>
    </source>
</evidence>
<accession>A0AAV7TV14</accession>
<evidence type="ECO:0000313" key="2">
    <source>
        <dbReference type="Proteomes" id="UP001066276"/>
    </source>
</evidence>
<dbReference type="Gene3D" id="1.20.5.340">
    <property type="match status" value="1"/>
</dbReference>
<name>A0AAV7TV14_PLEWA</name>
<gene>
    <name evidence="1" type="ORF">NDU88_005320</name>
</gene>
<keyword evidence="2" id="KW-1185">Reference proteome</keyword>
<sequence length="206" mass="22568">MQTALLPELGNTAADRIAEGAIQSVAYCDLHAEESAALRRRRVHSSCHLKAGAQDLSRLSCGDGPPSFWRWAREVERIGGSLEQARTSLEAKIDKVDSDLVLLHADHRNLVDKTGTIEARVDELTPVMSRLESTMGGVLARASELERRVEDAEGRTRRNNIRVIGLPEGAEGRDAEAYSESWLRGLVLAGTLTPFLTVFVSACFTE</sequence>
<comment type="caution">
    <text evidence="1">The sequence shown here is derived from an EMBL/GenBank/DDBJ whole genome shotgun (WGS) entry which is preliminary data.</text>
</comment>